<feature type="region of interest" description="Disordered" evidence="1">
    <location>
        <begin position="786"/>
        <end position="816"/>
    </location>
</feature>
<keyword evidence="4" id="KW-1185">Reference proteome</keyword>
<feature type="region of interest" description="Disordered" evidence="1">
    <location>
        <begin position="314"/>
        <end position="381"/>
    </location>
</feature>
<feature type="compositionally biased region" description="Polar residues" evidence="1">
    <location>
        <begin position="1150"/>
        <end position="1189"/>
    </location>
</feature>
<feature type="region of interest" description="Disordered" evidence="1">
    <location>
        <begin position="407"/>
        <end position="464"/>
    </location>
</feature>
<sequence length="1512" mass="163653">MIKFNFFKKSSTGWMAAMDKSFVWLLLLLLYKGSLGIPQSDLTVPTTGSVNILATGTDYSRIGHSRPAAIGGSAITTQLDIGQPSSDQFVVDLMNNNPASNSGSNVALKDFGGSSSRFDPQSSSSLGVSSGVNILGVPGSAPVSGNTLSGTTQFVLTQPEYSVGLPPTPAPFELFQGESMSFRPPSSGISPDQQLIANMETAPYNPSTNEFGAFSPTNFNPQSLDAIPTLSTDFGTNPIPFKAGSSNFDLTNFDRSDGPTNVPSVIGTSNFPLPSFDPTSGLPTGTSVHNSNNGVLPDHAMDLPPSNNGFLTDKAVGTTNLNEPRPSSSDSSGPLPDHAMDLPPLRTGALPGPDSNIPIAPSTLPDHTMDLPTSPSTLPPNKYSSALPKDVMDLLTLNPGVLKNDAMDPNIGSLPDHTMDLPPQSSVTLSNHAQDLPPLNTGTSPNHAQDLPPKGKGTSAQGSLPQRILASPDNVAPQGTETNIQDNHLDLSSTHRGQLSNQDMTMINSRISEGFPDISLGFGAGAPTTNTRFYSAPTVDSQQQDTGSTPKTVDHPTTVPRSQTESGYAPILNNSVDLVIPSNRFVLEPTIDLTLPDVKLLPEHHMDLPTANFGSIPDHYSDIPPRYIGTTPRTTFNSASPNTEVLVPEQNASSGSGIPSLPIPSAIATTVISDNPETGNQGVGSTDRFGLKSSQPTNTVRTTSQLPPNVNTIQNVPKYQYGTQEPSTQPPTNVVSPKDQIHFHPSQQISTSKEHNAPASLPSNPSPSSPKTIISEQYKQFLASRLPGSPVAPNSQGLTPSSGMPHYLTSSAQQPPFDPRLRHFPQTSLNSQQTVLDPRQIYQQQLAHRAYNDPRFQLGHQATYAATNKRPQIPVLPVLSAEPASNNTLNEWQKPLTEPLQPRPTPGLTSNAARLMEQIRKMSGGVVPNQSNLQSIQEAMKRHSLKSLPIGTNPDTKTSTSHSSAPMQQSNDSQTANNMFQNIPTQTARQPTIQQPSIVAADLINPLKSTRNQKQQPSSVQNPHLQTRHHHHQSQPVRAQQPNQPNFVIHPRIPRTRVKLNHQDTHKSIYPPGSKNAEWAVYIQQNPGTTQNSEARKRQQQPRGQAHQSLQTNQPAGYQHPQQAHVRPTTVAHQPIPQQPRTLPAEVRQQIRQSSEVRQTARPTATNSASQANSKDTQLNTRNTATPPNARQDAQIKAKTVVSPTNRQNELVSKVSEIPGINTRPQFVGQPPNTKSLLRNEAARLLPAGAAPYSGGGGGGNDMLMTMMMMNQMQGGEAMPMAKIMEMMNPKSKPIAPIQLATPAPKTLKEALGYYDPVMKEFIPRGAGYGPEIIPKPTTPPPVKAQQMTPQQQLQAQVQLMAKLRQNPHFAKMQSQVQAQNPLFGKLQSPQLGLRAENQMMARLMAQQNQARNSQAGRPTPLLSGELRQQPVTSHALPKRRKKSVDVVGKARLKAFEHIKRLPRDELLKEYSVWRIESGLESSKKSLRQFLKFLKGKIYTVAPLFIPQQPIM</sequence>
<feature type="compositionally biased region" description="Polar residues" evidence="1">
    <location>
        <begin position="1408"/>
        <end position="1417"/>
    </location>
</feature>
<feature type="region of interest" description="Disordered" evidence="1">
    <location>
        <begin position="1010"/>
        <end position="1049"/>
    </location>
</feature>
<dbReference type="EMBL" id="KB201346">
    <property type="protein sequence ID" value="ESO97083.1"/>
    <property type="molecule type" value="Genomic_DNA"/>
</dbReference>
<feature type="region of interest" description="Disordered" evidence="1">
    <location>
        <begin position="1087"/>
        <end position="1194"/>
    </location>
</feature>
<reference evidence="3 4" key="1">
    <citation type="journal article" date="2013" name="Nature">
        <title>Insights into bilaterian evolution from three spiralian genomes.</title>
        <authorList>
            <person name="Simakov O."/>
            <person name="Marletaz F."/>
            <person name="Cho S.J."/>
            <person name="Edsinger-Gonzales E."/>
            <person name="Havlak P."/>
            <person name="Hellsten U."/>
            <person name="Kuo D.H."/>
            <person name="Larsson T."/>
            <person name="Lv J."/>
            <person name="Arendt D."/>
            <person name="Savage R."/>
            <person name="Osoegawa K."/>
            <person name="de Jong P."/>
            <person name="Grimwood J."/>
            <person name="Chapman J.A."/>
            <person name="Shapiro H."/>
            <person name="Aerts A."/>
            <person name="Otillar R.P."/>
            <person name="Terry A.Y."/>
            <person name="Boore J.L."/>
            <person name="Grigoriev I.V."/>
            <person name="Lindberg D.R."/>
            <person name="Seaver E.C."/>
            <person name="Weisblat D.A."/>
            <person name="Putnam N.H."/>
            <person name="Rokhsar D.S."/>
        </authorList>
    </citation>
    <scope>NUCLEOTIDE SEQUENCE [LARGE SCALE GENOMIC DNA]</scope>
</reference>
<feature type="compositionally biased region" description="Polar residues" evidence="1">
    <location>
        <begin position="692"/>
        <end position="713"/>
    </location>
</feature>
<dbReference type="Proteomes" id="UP000030746">
    <property type="component" value="Unassembled WGS sequence"/>
</dbReference>
<dbReference type="OMA" id="MFAKDTP"/>
<evidence type="ECO:0000313" key="4">
    <source>
        <dbReference type="Proteomes" id="UP000030746"/>
    </source>
</evidence>
<feature type="region of interest" description="Disordered" evidence="1">
    <location>
        <begin position="944"/>
        <end position="977"/>
    </location>
</feature>
<feature type="compositionally biased region" description="Polar residues" evidence="1">
    <location>
        <begin position="720"/>
        <end position="735"/>
    </location>
</feature>
<feature type="compositionally biased region" description="Polar residues" evidence="1">
    <location>
        <begin position="423"/>
        <end position="433"/>
    </location>
</feature>
<feature type="region of interest" description="Disordered" evidence="1">
    <location>
        <begin position="720"/>
        <end position="739"/>
    </location>
</feature>
<dbReference type="KEGG" id="lgi:LOTGIDRAFT_174652"/>
<feature type="compositionally biased region" description="Polar residues" evidence="1">
    <location>
        <begin position="538"/>
        <end position="551"/>
    </location>
</feature>
<name>V3ZZV3_LOTGI</name>
<feature type="region of interest" description="Disordered" evidence="1">
    <location>
        <begin position="1408"/>
        <end position="1443"/>
    </location>
</feature>
<feature type="signal peptide" evidence="2">
    <location>
        <begin position="1"/>
        <end position="36"/>
    </location>
</feature>
<feature type="chain" id="PRO_5004716434" evidence="2">
    <location>
        <begin position="37"/>
        <end position="1512"/>
    </location>
</feature>
<feature type="compositionally biased region" description="Polar residues" evidence="1">
    <location>
        <begin position="792"/>
        <end position="814"/>
    </location>
</feature>
<evidence type="ECO:0000313" key="3">
    <source>
        <dbReference type="EMBL" id="ESO97083.1"/>
    </source>
</evidence>
<evidence type="ECO:0000256" key="1">
    <source>
        <dbReference type="SAM" id="MobiDB-lite"/>
    </source>
</evidence>
<evidence type="ECO:0000256" key="2">
    <source>
        <dbReference type="SAM" id="SignalP"/>
    </source>
</evidence>
<feature type="compositionally biased region" description="Polar residues" evidence="1">
    <location>
        <begin position="673"/>
        <end position="684"/>
    </location>
</feature>
<feature type="compositionally biased region" description="Polar residues" evidence="1">
    <location>
        <begin position="1101"/>
        <end position="1122"/>
    </location>
</feature>
<accession>V3ZZV3</accession>
<feature type="region of interest" description="Disordered" evidence="1">
    <location>
        <begin position="745"/>
        <end position="772"/>
    </location>
</feature>
<keyword evidence="2" id="KW-0732">Signal</keyword>
<dbReference type="CTD" id="20242838"/>
<protein>
    <submittedName>
        <fullName evidence="3">Uncharacterized protein</fullName>
    </submittedName>
</protein>
<organism evidence="3 4">
    <name type="scientific">Lottia gigantea</name>
    <name type="common">Giant owl limpet</name>
    <dbReference type="NCBI Taxonomy" id="225164"/>
    <lineage>
        <taxon>Eukaryota</taxon>
        <taxon>Metazoa</taxon>
        <taxon>Spiralia</taxon>
        <taxon>Lophotrochozoa</taxon>
        <taxon>Mollusca</taxon>
        <taxon>Gastropoda</taxon>
        <taxon>Patellogastropoda</taxon>
        <taxon>Lottioidea</taxon>
        <taxon>Lottiidae</taxon>
        <taxon>Lottia</taxon>
    </lineage>
</organism>
<feature type="compositionally biased region" description="Low complexity" evidence="1">
    <location>
        <begin position="324"/>
        <end position="336"/>
    </location>
</feature>
<feature type="compositionally biased region" description="Polar residues" evidence="1">
    <location>
        <begin position="1010"/>
        <end position="1025"/>
    </location>
</feature>
<feature type="compositionally biased region" description="Polar residues" evidence="1">
    <location>
        <begin position="953"/>
        <end position="977"/>
    </location>
</feature>
<feature type="region of interest" description="Disordered" evidence="1">
    <location>
        <begin position="538"/>
        <end position="566"/>
    </location>
</feature>
<feature type="compositionally biased region" description="Polar residues" evidence="1">
    <location>
        <begin position="1034"/>
        <end position="1046"/>
    </location>
</feature>
<proteinExistence type="predicted"/>
<dbReference type="GeneID" id="20242838"/>
<dbReference type="RefSeq" id="XP_009052242.1">
    <property type="nucleotide sequence ID" value="XM_009053994.1"/>
</dbReference>
<feature type="region of interest" description="Disordered" evidence="1">
    <location>
        <begin position="673"/>
        <end position="713"/>
    </location>
</feature>
<dbReference type="HOGENOM" id="CLU_248150_0_0_1"/>
<gene>
    <name evidence="3" type="ORF">LOTGIDRAFT_174652</name>
</gene>